<dbReference type="Proteomes" id="UP000242525">
    <property type="component" value="Unassembled WGS sequence"/>
</dbReference>
<accession>A0A0J9XFK4</accession>
<dbReference type="InterPro" id="IPR044053">
    <property type="entry name" value="AsaB-like"/>
</dbReference>
<dbReference type="PANTHER" id="PTHR34598:SF3">
    <property type="entry name" value="OXIDOREDUCTASE AN1597"/>
    <property type="match status" value="1"/>
</dbReference>
<keyword evidence="3" id="KW-1185">Reference proteome</keyword>
<dbReference type="STRING" id="1173061.A0A0J9XFK4"/>
<protein>
    <recommendedName>
        <fullName evidence="4">Methyltransferase</fullName>
    </recommendedName>
</protein>
<dbReference type="OrthoDB" id="412788at2759"/>
<evidence type="ECO:0000256" key="1">
    <source>
        <dbReference type="ARBA" id="ARBA00023604"/>
    </source>
</evidence>
<dbReference type="GO" id="GO:0016491">
    <property type="term" value="F:oxidoreductase activity"/>
    <property type="evidence" value="ECO:0007669"/>
    <property type="project" value="InterPro"/>
</dbReference>
<organism evidence="2 3">
    <name type="scientific">Geotrichum candidum</name>
    <name type="common">Oospora lactis</name>
    <name type="synonym">Dipodascus geotrichum</name>
    <dbReference type="NCBI Taxonomy" id="1173061"/>
    <lineage>
        <taxon>Eukaryota</taxon>
        <taxon>Fungi</taxon>
        <taxon>Dikarya</taxon>
        <taxon>Ascomycota</taxon>
        <taxon>Saccharomycotina</taxon>
        <taxon>Dipodascomycetes</taxon>
        <taxon>Dipodascales</taxon>
        <taxon>Dipodascaceae</taxon>
        <taxon>Geotrichum</taxon>
    </lineage>
</organism>
<comment type="similarity">
    <text evidence="1">Belongs to the asaB hydroxylase/desaturase family.</text>
</comment>
<evidence type="ECO:0000313" key="3">
    <source>
        <dbReference type="Proteomes" id="UP000242525"/>
    </source>
</evidence>
<dbReference type="PANTHER" id="PTHR34598">
    <property type="entry name" value="BLL6449 PROTEIN"/>
    <property type="match status" value="1"/>
</dbReference>
<proteinExistence type="inferred from homology"/>
<reference evidence="2" key="1">
    <citation type="submission" date="2014-03" db="EMBL/GenBank/DDBJ databases">
        <authorList>
            <person name="Casaregola S."/>
        </authorList>
    </citation>
    <scope>NUCLEOTIDE SEQUENCE [LARGE SCALE GENOMIC DNA]</scope>
    <source>
        <strain evidence="2">CLIB 918</strain>
    </source>
</reference>
<dbReference type="AlphaFoldDB" id="A0A0J9XFK4"/>
<evidence type="ECO:0000313" key="2">
    <source>
        <dbReference type="EMBL" id="CDO55689.1"/>
    </source>
</evidence>
<evidence type="ECO:0008006" key="4">
    <source>
        <dbReference type="Google" id="ProtNLM"/>
    </source>
</evidence>
<gene>
    <name evidence="2" type="ORF">BN980_GECA12s00945g</name>
</gene>
<dbReference type="EMBL" id="CCBN010000012">
    <property type="protein sequence ID" value="CDO55689.1"/>
    <property type="molecule type" value="Genomic_DNA"/>
</dbReference>
<sequence>MSEVLSHNPAFFPNLNKVQAKAPIASFATETLPAEDVETIIKYEVPKDEQLYYYVDPIPDKPVGNSELEDKPVLIKDIRLEKFSDKYTIDKTGFQVIDDSKRNPDYEIFSDDERIKNEYYPQVESILKEASGGKRIFIFDHTIRKHNNLPESRSNRQPVAAAHIDQTGPAVIQRVHRHLGEEAEELLKKRVQLINVWRPLIDNNTDYPLAVADYNSIDQEKDLAVSYLIYKDYKGETYKVHHNPNHKWHYVSHQNKNDVLLLKCYDSDKDVAQLTPHTAFFNPKSPADARPRESIEVRALVFH</sequence>
<name>A0A0J9XFK4_GEOCN</name>
<dbReference type="NCBIfam" id="NF041278">
    <property type="entry name" value="CmcJ_NvfI_EfuI"/>
    <property type="match status" value="1"/>
</dbReference>
<comment type="caution">
    <text evidence="2">The sequence shown here is derived from an EMBL/GenBank/DDBJ whole genome shotgun (WGS) entry which is preliminary data.</text>
</comment>